<dbReference type="RefSeq" id="WP_009154293.1">
    <property type="nucleotide sequence ID" value="NZ_CM001439.1"/>
</dbReference>
<keyword evidence="1" id="KW-0560">Oxidoreductase</keyword>
<dbReference type="OrthoDB" id="5738083at2"/>
<dbReference type="EMBL" id="CM001439">
    <property type="protein sequence ID" value="EHR50908.1"/>
    <property type="molecule type" value="Genomic_DNA"/>
</dbReference>
<keyword evidence="4" id="KW-1185">Reference proteome</keyword>
<feature type="transmembrane region" description="Helical" evidence="2">
    <location>
        <begin position="49"/>
        <end position="67"/>
    </location>
</feature>
<dbReference type="eggNOG" id="COG5015">
    <property type="taxonomic scope" value="Bacteria"/>
</dbReference>
<proteinExistence type="predicted"/>
<feature type="transmembrane region" description="Helical" evidence="2">
    <location>
        <begin position="74"/>
        <end position="94"/>
    </location>
</feature>
<feature type="transmembrane region" description="Helical" evidence="2">
    <location>
        <begin position="12"/>
        <end position="37"/>
    </location>
</feature>
<dbReference type="PANTHER" id="PTHR35176:SF11">
    <property type="entry name" value="PYRIDOXAMINE 5'-PHOSPHATE OXIDASE FAMILY PROTEIN"/>
    <property type="match status" value="1"/>
</dbReference>
<dbReference type="Gene3D" id="2.30.110.10">
    <property type="entry name" value="Electron Transport, Fmn-binding Protein, Chain A"/>
    <property type="match status" value="1"/>
</dbReference>
<dbReference type="HOGENOM" id="CLU_1053024_0_0_11"/>
<dbReference type="GO" id="GO:0005829">
    <property type="term" value="C:cytosol"/>
    <property type="evidence" value="ECO:0007669"/>
    <property type="project" value="TreeGrafter"/>
</dbReference>
<protein>
    <submittedName>
        <fullName evidence="3">PPOX class probable F420-dependent enzyme</fullName>
    </submittedName>
</protein>
<dbReference type="InterPro" id="IPR012349">
    <property type="entry name" value="Split_barrel_FMN-bd"/>
</dbReference>
<sequence length="265" mass="28022">MTQREAGPGRSVVAVTTVLGMLMVTAGVWAMVAPGSFADLAGFAGQGHFVADAGAFQLGLGAGLLLAPGWADSLATVLAGFLVATTAHTVNHIVDLDEGGAAWQAWLLGGACVAAAAALYLRVRESGYVLGRVSSAATGELARLARQKTVLLTTYRRDGTPGRTPVSIAVEGERAYLRSFEKALKTRRLAREPEAEIAPSDGLGRNITGPAVSGRMRRLDGERARHAARMLRRKYPVLHGLLVPAAHRALRGRTGRTVHFEFTPH</sequence>
<dbReference type="InterPro" id="IPR052019">
    <property type="entry name" value="F420H2_bilvrd_red/Heme_oxyg"/>
</dbReference>
<dbReference type="AlphaFoldDB" id="H5X1P5"/>
<evidence type="ECO:0000313" key="4">
    <source>
        <dbReference type="Proteomes" id="UP000004926"/>
    </source>
</evidence>
<evidence type="ECO:0000256" key="2">
    <source>
        <dbReference type="SAM" id="Phobius"/>
    </source>
</evidence>
<dbReference type="SUPFAM" id="SSF50475">
    <property type="entry name" value="FMN-binding split barrel"/>
    <property type="match status" value="1"/>
</dbReference>
<evidence type="ECO:0000256" key="1">
    <source>
        <dbReference type="ARBA" id="ARBA00023002"/>
    </source>
</evidence>
<dbReference type="GO" id="GO:0016627">
    <property type="term" value="F:oxidoreductase activity, acting on the CH-CH group of donors"/>
    <property type="evidence" value="ECO:0007669"/>
    <property type="project" value="TreeGrafter"/>
</dbReference>
<keyword evidence="2" id="KW-0812">Transmembrane</keyword>
<organism evidence="3 4">
    <name type="scientific">Saccharomonospora marina XMU15</name>
    <dbReference type="NCBI Taxonomy" id="882083"/>
    <lineage>
        <taxon>Bacteria</taxon>
        <taxon>Bacillati</taxon>
        <taxon>Actinomycetota</taxon>
        <taxon>Actinomycetes</taxon>
        <taxon>Pseudonocardiales</taxon>
        <taxon>Pseudonocardiaceae</taxon>
        <taxon>Saccharomonospora</taxon>
    </lineage>
</organism>
<dbReference type="NCBIfam" id="TIGR03666">
    <property type="entry name" value="Rv2061_F420"/>
    <property type="match status" value="1"/>
</dbReference>
<dbReference type="STRING" id="882083.SacmaDRAFT_2667"/>
<dbReference type="Proteomes" id="UP000004926">
    <property type="component" value="Chromosome"/>
</dbReference>
<keyword evidence="2" id="KW-0472">Membrane</keyword>
<feature type="transmembrane region" description="Helical" evidence="2">
    <location>
        <begin position="100"/>
        <end position="121"/>
    </location>
</feature>
<dbReference type="GO" id="GO:0070967">
    <property type="term" value="F:coenzyme F420 binding"/>
    <property type="evidence" value="ECO:0007669"/>
    <property type="project" value="TreeGrafter"/>
</dbReference>
<dbReference type="InterPro" id="IPR019965">
    <property type="entry name" value="PPOX_F420-dep_Rv2061_put"/>
</dbReference>
<gene>
    <name evidence="3" type="ORF">SacmaDRAFT_2667</name>
</gene>
<accession>H5X1P5</accession>
<evidence type="ECO:0000313" key="3">
    <source>
        <dbReference type="EMBL" id="EHR50908.1"/>
    </source>
</evidence>
<name>H5X1P5_9PSEU</name>
<keyword evidence="2" id="KW-1133">Transmembrane helix</keyword>
<dbReference type="PANTHER" id="PTHR35176">
    <property type="entry name" value="HEME OXYGENASE HI_0854-RELATED"/>
    <property type="match status" value="1"/>
</dbReference>
<reference evidence="3 4" key="1">
    <citation type="journal article" date="2012" name="Stand. Genomic Sci.">
        <title>Genome sequence of the ocean sediment bacterium Saccharomonospora marina type strain (XMU15(T)).</title>
        <authorList>
            <person name="Klenk H.P."/>
            <person name="Lu M."/>
            <person name="Lucas S."/>
            <person name="Lapidus A."/>
            <person name="Copeland A."/>
            <person name="Pitluck S."/>
            <person name="Goodwin L.A."/>
            <person name="Han C."/>
            <person name="Tapia R."/>
            <person name="Brambilla E.M."/>
            <person name="Potter G."/>
            <person name="Land M."/>
            <person name="Ivanova N."/>
            <person name="Rohde M."/>
            <person name="Goker M."/>
            <person name="Detter J.C."/>
            <person name="Li W.J."/>
            <person name="Kyrpides N.C."/>
            <person name="Woyke T."/>
        </authorList>
    </citation>
    <scope>NUCLEOTIDE SEQUENCE [LARGE SCALE GENOMIC DNA]</scope>
    <source>
        <strain evidence="3 4">XMU15</strain>
    </source>
</reference>